<dbReference type="GO" id="GO:0004672">
    <property type="term" value="F:protein kinase activity"/>
    <property type="evidence" value="ECO:0007669"/>
    <property type="project" value="InterPro"/>
</dbReference>
<dbReference type="InterPro" id="IPR011009">
    <property type="entry name" value="Kinase-like_dom_sf"/>
</dbReference>
<dbReference type="SUPFAM" id="SSF56112">
    <property type="entry name" value="Protein kinase-like (PK-like)"/>
    <property type="match status" value="1"/>
</dbReference>
<reference evidence="3 4" key="1">
    <citation type="journal article" date="2011" name="PLoS Genet.">
        <title>Comparative genomic analysis of human fungal pathogens causing paracoccidioidomycosis.</title>
        <authorList>
            <person name="Desjardins C.A."/>
            <person name="Champion M.D."/>
            <person name="Holder J.W."/>
            <person name="Muszewska A."/>
            <person name="Goldberg J."/>
            <person name="Bailao A.M."/>
            <person name="Brigido M.M."/>
            <person name="Ferreira M.E."/>
            <person name="Garcia A.M."/>
            <person name="Grynberg M."/>
            <person name="Gujja S."/>
            <person name="Heiman D.I."/>
            <person name="Henn M.R."/>
            <person name="Kodira C.D."/>
            <person name="Leon-Narvaez H."/>
            <person name="Longo L.V."/>
            <person name="Ma L.J."/>
            <person name="Malavazi I."/>
            <person name="Matsuo A.L."/>
            <person name="Morais F.V."/>
            <person name="Pereira M."/>
            <person name="Rodriguez-Brito S."/>
            <person name="Sakthikumar S."/>
            <person name="Salem-Izacc S.M."/>
            <person name="Sykes S.M."/>
            <person name="Teixeira M.M."/>
            <person name="Vallejo M.C."/>
            <person name="Walter M.E."/>
            <person name="Yandava C."/>
            <person name="Young S."/>
            <person name="Zeng Q."/>
            <person name="Zucker J."/>
            <person name="Felipe M.S."/>
            <person name="Goldman G.H."/>
            <person name="Haas B.J."/>
            <person name="McEwen J.G."/>
            <person name="Nino-Vega G."/>
            <person name="Puccia R."/>
            <person name="San-Blas G."/>
            <person name="Soares C.M."/>
            <person name="Birren B.W."/>
            <person name="Cuomo C.A."/>
        </authorList>
    </citation>
    <scope>NUCLEOTIDE SEQUENCE [LARGE SCALE GENOMIC DNA]</scope>
    <source>
        <strain evidence="3 4">Pb18</strain>
    </source>
</reference>
<evidence type="ECO:0000256" key="1">
    <source>
        <dbReference type="PROSITE-ProRule" id="PRU10141"/>
    </source>
</evidence>
<dbReference type="InParanoid" id="C1G1S0"/>
<protein>
    <recommendedName>
        <fullName evidence="2">Protein kinase domain-containing protein</fullName>
    </recommendedName>
</protein>
<dbReference type="RefSeq" id="XP_010757198.1">
    <property type="nucleotide sequence ID" value="XM_010758896.1"/>
</dbReference>
<dbReference type="GeneID" id="22581632"/>
<evidence type="ECO:0000313" key="4">
    <source>
        <dbReference type="Proteomes" id="UP000001628"/>
    </source>
</evidence>
<dbReference type="AlphaFoldDB" id="C1G1S0"/>
<keyword evidence="1" id="KW-0547">Nucleotide-binding</keyword>
<dbReference type="GO" id="GO:0005524">
    <property type="term" value="F:ATP binding"/>
    <property type="evidence" value="ECO:0007669"/>
    <property type="project" value="UniProtKB-UniRule"/>
</dbReference>
<organism evidence="3 4">
    <name type="scientific">Paracoccidioides brasiliensis (strain Pb18)</name>
    <dbReference type="NCBI Taxonomy" id="502780"/>
    <lineage>
        <taxon>Eukaryota</taxon>
        <taxon>Fungi</taxon>
        <taxon>Dikarya</taxon>
        <taxon>Ascomycota</taxon>
        <taxon>Pezizomycotina</taxon>
        <taxon>Eurotiomycetes</taxon>
        <taxon>Eurotiomycetidae</taxon>
        <taxon>Onygenales</taxon>
        <taxon>Ajellomycetaceae</taxon>
        <taxon>Paracoccidioides</taxon>
    </lineage>
</organism>
<dbReference type="eggNOG" id="KOG0615">
    <property type="taxonomic scope" value="Eukaryota"/>
</dbReference>
<sequence length="442" mass="50300">MTREGPSTNIADYRVLIRRVWFGRGLSKCHFQGCNTVDNSNRPRSRKGFCTHRLILRDECCIGTIVSYNGARREKHCNFTRILDEGIEILIRTNIKSLLNWTPTSYSKLSSPSARQVSPNTHATNVERFREMMPAEDDVPNSGLNVYSWQSTEAISEVQTPGPKPILLRQGKLGKGSFGTAIHICDVITGIEYARKNLFAAHPFDLKSWKLEIDVMALIKHEHIIQFIFAVADHNPCSRSRSGRLSTWRHHPPIMHRYVKSTFLSEPVTLSILSLEILVLLEWSEHYYSPEIAATQELSTDKKTTKAVDIWSLWVVILSHKHASDDLGHILSTAMLVIKPASRYSARGCLAEIEELTSSQEIISFEIQEYIKSNFASSESRKRPTRHQPPCHKKPVKEILVAGLHKMSPDTPYFTQSGWRIRKWLDPMCRCTGAEEPKPQGQ</sequence>
<dbReference type="STRING" id="502780.C1G1S0"/>
<keyword evidence="4" id="KW-1185">Reference proteome</keyword>
<feature type="domain" description="Protein kinase" evidence="2">
    <location>
        <begin position="167"/>
        <end position="357"/>
    </location>
</feature>
<accession>C1G1S0</accession>
<gene>
    <name evidence="3" type="ORF">PADG_02086</name>
</gene>
<dbReference type="Proteomes" id="UP000001628">
    <property type="component" value="Unassembled WGS sequence"/>
</dbReference>
<feature type="binding site" evidence="1">
    <location>
        <position position="196"/>
    </location>
    <ligand>
        <name>ATP</name>
        <dbReference type="ChEBI" id="CHEBI:30616"/>
    </ligand>
</feature>
<evidence type="ECO:0000259" key="2">
    <source>
        <dbReference type="SMART" id="SM00220"/>
    </source>
</evidence>
<name>C1G1S0_PARBD</name>
<dbReference type="HOGENOM" id="CLU_655689_0_0_1"/>
<dbReference type="KEGG" id="pbn:PADG_02086"/>
<proteinExistence type="predicted"/>
<keyword evidence="1" id="KW-0067">ATP-binding</keyword>
<dbReference type="PROSITE" id="PS00107">
    <property type="entry name" value="PROTEIN_KINASE_ATP"/>
    <property type="match status" value="1"/>
</dbReference>
<dbReference type="VEuPathDB" id="FungiDB:PADG_02086"/>
<dbReference type="SMART" id="SM00220">
    <property type="entry name" value="S_TKc"/>
    <property type="match status" value="1"/>
</dbReference>
<dbReference type="EMBL" id="KN275958">
    <property type="protein sequence ID" value="EEH45936.2"/>
    <property type="molecule type" value="Genomic_DNA"/>
</dbReference>
<dbReference type="InterPro" id="IPR000719">
    <property type="entry name" value="Prot_kinase_dom"/>
</dbReference>
<dbReference type="Gene3D" id="3.30.200.20">
    <property type="entry name" value="Phosphorylase Kinase, domain 1"/>
    <property type="match status" value="1"/>
</dbReference>
<dbReference type="InterPro" id="IPR017441">
    <property type="entry name" value="Protein_kinase_ATP_BS"/>
</dbReference>
<evidence type="ECO:0000313" key="3">
    <source>
        <dbReference type="EMBL" id="EEH45936.2"/>
    </source>
</evidence>